<evidence type="ECO:0000313" key="8">
    <source>
        <dbReference type="EMBL" id="SZF02959.1"/>
    </source>
</evidence>
<dbReference type="Pfam" id="PF08171">
    <property type="entry name" value="Mad3_BUB1_II"/>
    <property type="match status" value="1"/>
</dbReference>
<evidence type="ECO:0000313" key="9">
    <source>
        <dbReference type="Proteomes" id="UP000275772"/>
    </source>
</evidence>
<protein>
    <submittedName>
        <fullName evidence="8">Uncharacterized protein</fullName>
    </submittedName>
</protein>
<dbReference type="Pfam" id="PF00069">
    <property type="entry name" value="Pkinase"/>
    <property type="match status" value="1"/>
</dbReference>
<dbReference type="InterPro" id="IPR012572">
    <property type="entry name" value="Mad3/Bub1_II"/>
</dbReference>
<dbReference type="InterPro" id="IPR013212">
    <property type="entry name" value="Mad3/Bub1_I"/>
</dbReference>
<feature type="compositionally biased region" description="Basic and acidic residues" evidence="5">
    <location>
        <begin position="588"/>
        <end position="599"/>
    </location>
</feature>
<dbReference type="Proteomes" id="UP000275772">
    <property type="component" value="Unassembled WGS sequence"/>
</dbReference>
<feature type="compositionally biased region" description="Low complexity" evidence="5">
    <location>
        <begin position="517"/>
        <end position="532"/>
    </location>
</feature>
<feature type="region of interest" description="Disordered" evidence="5">
    <location>
        <begin position="588"/>
        <end position="607"/>
    </location>
</feature>
<evidence type="ECO:0000256" key="1">
    <source>
        <dbReference type="ARBA" id="ARBA00004629"/>
    </source>
</evidence>
<organism evidence="8 9">
    <name type="scientific">Blumeria hordei</name>
    <name type="common">Barley powdery mildew</name>
    <name type="synonym">Blumeria graminis f. sp. hordei</name>
    <dbReference type="NCBI Taxonomy" id="2867405"/>
    <lineage>
        <taxon>Eukaryota</taxon>
        <taxon>Fungi</taxon>
        <taxon>Dikarya</taxon>
        <taxon>Ascomycota</taxon>
        <taxon>Pezizomycotina</taxon>
        <taxon>Leotiomycetes</taxon>
        <taxon>Erysiphales</taxon>
        <taxon>Erysiphaceae</taxon>
        <taxon>Blumeria</taxon>
    </lineage>
</organism>
<feature type="compositionally biased region" description="Basic and acidic residues" evidence="5">
    <location>
        <begin position="429"/>
        <end position="449"/>
    </location>
</feature>
<proteinExistence type="predicted"/>
<dbReference type="PANTHER" id="PTHR14030:SF4">
    <property type="entry name" value="BUB1 KINASE, ISOFORM A-RELATED"/>
    <property type="match status" value="1"/>
</dbReference>
<evidence type="ECO:0000259" key="7">
    <source>
        <dbReference type="PROSITE" id="PS51489"/>
    </source>
</evidence>
<dbReference type="SMART" id="SM00220">
    <property type="entry name" value="S_TKc"/>
    <property type="match status" value="1"/>
</dbReference>
<dbReference type="AlphaFoldDB" id="A0A383UT59"/>
<dbReference type="PANTHER" id="PTHR14030">
    <property type="entry name" value="MITOTIC CHECKPOINT SERINE/THREONINE-PROTEIN KINASE BUB1"/>
    <property type="match status" value="1"/>
</dbReference>
<dbReference type="GO" id="GO:0004672">
    <property type="term" value="F:protein kinase activity"/>
    <property type="evidence" value="ECO:0007669"/>
    <property type="project" value="InterPro"/>
</dbReference>
<keyword evidence="2" id="KW-0158">Chromosome</keyword>
<dbReference type="PROSITE" id="PS51489">
    <property type="entry name" value="BUB1_N"/>
    <property type="match status" value="1"/>
</dbReference>
<dbReference type="Gene3D" id="1.25.40.430">
    <property type="match status" value="1"/>
</dbReference>
<dbReference type="CDD" id="cd13981">
    <property type="entry name" value="STKc_Bub1_BubR1"/>
    <property type="match status" value="1"/>
</dbReference>
<feature type="region of interest" description="Disordered" evidence="5">
    <location>
        <begin position="510"/>
        <end position="533"/>
    </location>
</feature>
<dbReference type="GO" id="GO:0005634">
    <property type="term" value="C:nucleus"/>
    <property type="evidence" value="ECO:0007669"/>
    <property type="project" value="TreeGrafter"/>
</dbReference>
<feature type="compositionally biased region" description="Polar residues" evidence="5">
    <location>
        <begin position="414"/>
        <end position="428"/>
    </location>
</feature>
<dbReference type="GO" id="GO:0007094">
    <property type="term" value="P:mitotic spindle assembly checkpoint signaling"/>
    <property type="evidence" value="ECO:0007669"/>
    <property type="project" value="InterPro"/>
</dbReference>
<dbReference type="InterPro" id="IPR008271">
    <property type="entry name" value="Ser/Thr_kinase_AS"/>
</dbReference>
<keyword evidence="3" id="KW-0995">Kinetochore</keyword>
<dbReference type="PROSITE" id="PS50011">
    <property type="entry name" value="PROTEIN_KINASE_DOM"/>
    <property type="match status" value="1"/>
</dbReference>
<dbReference type="InterPro" id="IPR011009">
    <property type="entry name" value="Kinase-like_dom_sf"/>
</dbReference>
<evidence type="ECO:0000256" key="2">
    <source>
        <dbReference type="ARBA" id="ARBA00022454"/>
    </source>
</evidence>
<dbReference type="InterPro" id="IPR015661">
    <property type="entry name" value="Bub1/Mad3"/>
</dbReference>
<name>A0A383UT59_BLUHO</name>
<feature type="domain" description="Protein kinase" evidence="6">
    <location>
        <begin position="817"/>
        <end position="1161"/>
    </location>
</feature>
<feature type="domain" description="BUB1 N-terminal" evidence="7">
    <location>
        <begin position="62"/>
        <end position="228"/>
    </location>
</feature>
<dbReference type="EMBL" id="UNSH01000046">
    <property type="protein sequence ID" value="SZF02959.1"/>
    <property type="molecule type" value="Genomic_DNA"/>
</dbReference>
<dbReference type="FunFam" id="1.25.40.430:FF:000003">
    <property type="entry name" value="Checkpoint serine/threonine-protein kinase BUB1"/>
    <property type="match status" value="1"/>
</dbReference>
<keyword evidence="4" id="KW-0137">Centromere</keyword>
<reference evidence="8 9" key="1">
    <citation type="submission" date="2017-11" db="EMBL/GenBank/DDBJ databases">
        <authorList>
            <person name="Kracher B."/>
        </authorList>
    </citation>
    <scope>NUCLEOTIDE SEQUENCE [LARGE SCALE GENOMIC DNA]</scope>
    <source>
        <strain evidence="8 9">RACE1</strain>
    </source>
</reference>
<dbReference type="SMART" id="SM00777">
    <property type="entry name" value="Mad3_BUB1_I"/>
    <property type="match status" value="1"/>
</dbReference>
<dbReference type="Pfam" id="PF08311">
    <property type="entry name" value="Mad3_BUB1_I"/>
    <property type="match status" value="1"/>
</dbReference>
<dbReference type="InterPro" id="IPR000719">
    <property type="entry name" value="Prot_kinase_dom"/>
</dbReference>
<dbReference type="VEuPathDB" id="FungiDB:BLGHR1_13745"/>
<dbReference type="GO" id="GO:0051754">
    <property type="term" value="P:meiotic sister chromatid cohesion, centromeric"/>
    <property type="evidence" value="ECO:0007669"/>
    <property type="project" value="TreeGrafter"/>
</dbReference>
<dbReference type="GO" id="GO:0005524">
    <property type="term" value="F:ATP binding"/>
    <property type="evidence" value="ECO:0007669"/>
    <property type="project" value="InterPro"/>
</dbReference>
<gene>
    <name evidence="8" type="ORF">BLGHR1_13745</name>
</gene>
<accession>A0A383UT59</accession>
<evidence type="ECO:0000259" key="6">
    <source>
        <dbReference type="PROSITE" id="PS50011"/>
    </source>
</evidence>
<dbReference type="PROSITE" id="PS00108">
    <property type="entry name" value="PROTEIN_KINASE_ST"/>
    <property type="match status" value="1"/>
</dbReference>
<dbReference type="SUPFAM" id="SSF56112">
    <property type="entry name" value="Protein kinase-like (PK-like)"/>
    <property type="match status" value="1"/>
</dbReference>
<dbReference type="Gene3D" id="1.10.510.10">
    <property type="entry name" value="Transferase(Phosphotransferase) domain 1"/>
    <property type="match status" value="1"/>
</dbReference>
<dbReference type="GO" id="GO:0032991">
    <property type="term" value="C:protein-containing complex"/>
    <property type="evidence" value="ECO:0007669"/>
    <property type="project" value="UniProtKB-ARBA"/>
</dbReference>
<evidence type="ECO:0000256" key="4">
    <source>
        <dbReference type="ARBA" id="ARBA00023328"/>
    </source>
</evidence>
<evidence type="ECO:0000256" key="3">
    <source>
        <dbReference type="ARBA" id="ARBA00022838"/>
    </source>
</evidence>
<dbReference type="GO" id="GO:0000776">
    <property type="term" value="C:kinetochore"/>
    <property type="evidence" value="ECO:0007669"/>
    <property type="project" value="UniProtKB-KW"/>
</dbReference>
<evidence type="ECO:0000256" key="5">
    <source>
        <dbReference type="SAM" id="MobiDB-lite"/>
    </source>
</evidence>
<feature type="region of interest" description="Disordered" evidence="5">
    <location>
        <begin position="412"/>
        <end position="458"/>
    </location>
</feature>
<comment type="subcellular location">
    <subcellularLocation>
        <location evidence="1">Chromosome</location>
        <location evidence="1">Centromere</location>
        <location evidence="1">Kinetochore</location>
    </subcellularLocation>
</comment>
<sequence length="1161" mass="132308">MSHSDDLINFAVIEDHKENIQSLPGGHSARALANLFSPSLSSTTTTAVSPSKNNNDTARKEYEAELENISESDDPLDIYDRYVRWAMETYPSVQATPSSQLLPLIERATKTFISYPQYKNDTRYLKLWIYYIQFFSDSPREVFAYLARHNIGDSLAVYYEEFAAWLESAGRWKQAEEIYKLGISKEARPIARLLRKFDEFQKRFDRVPEHSDQPLSPAIPKIRPALSTKLDPFSTTVAVDPQIPTPNPVTGVKPKVVRHKLQIFSDEDGKAPVLASDVDTKGWQSIGSLSERKKENITQAKPWVGETLKAGGKKINEKIPVFKDESTSQYNYLQITDPAQHQVTKNQKGRIERIFVNLEAVYPFPYKFGSELSIEELIAGKRGWLTKIWKPEICKKSSLPVSSISSKCLAEFSDSPNDGQSSSPSENSSRVHEISQLDENRMVKESHRDRPSRKMKFREINETQIIKAKLSSPTGPKISKRKNREQTMTIHTKAATDEIYGLFNQPLELEQADSESSSDGYYTSGGDSTGTGRVLINSEAEDDNETLCGKSVSEWTEFTAQNQIHAEDIECERINSPICLERDCQEYPSDESKHIDPEQKPNTSSYDLSSSFQFEKNFNVPVIPKDVASQNPPFRTYIHGSQNRLPFLTPIAEKTESSLGMRTVNLERKYHSETTPSRIASHKCTSIVESLDNPLSGEFSSELVNKSEQHLFISTSHQRIRKLNRNIDITPQTVLVNDSKCNPTEQILREAILTSLQPPLNDYDGYFDHMNEIGGRSTEIKKFVKAIAKAQRKTSDKTALNYKEAPILRFPGTSSQYIVKRELGAGTFAPVYLIEDVTDEALSSPLIRHTITSDIDAVEKGCLKALKMEYTPSSWEFYMLRQTKHRLRDSRAIDSVIDAYEMHMFKDECYLIEAFHDQGTLLDIINITMADKSGPGVIDEVLVIFFAIELFRTIEELHMHGLLHGDLKVDNCLVRFDRLAESNVWSSKYCRDGSAGWKSKGIKLIDFGRAIDKKVFNPQVQFIADWESCPQDCAEIREMRPWTYQIDYHGLAGILHLMLFGKYIETVADNRGEIGPHAKKTWRLRENLKRYWQVEIWAEVFDILLNATSHIELEDNSQLPITRSMRACRMKMEIWLEANSEKGIGLQAIIRKLETQLSRRK</sequence>